<dbReference type="EnsemblMetazoa" id="GPPI012803-RA">
    <property type="protein sequence ID" value="GPPI012803-PA"/>
    <property type="gene ID" value="GPPI012803"/>
</dbReference>
<keyword evidence="2" id="KW-1185">Reference proteome</keyword>
<proteinExistence type="predicted"/>
<dbReference type="EMBL" id="JXJN01005668">
    <property type="status" value="NOT_ANNOTATED_CDS"/>
    <property type="molecule type" value="Genomic_DNA"/>
</dbReference>
<dbReference type="AlphaFoldDB" id="A0A1B0AYD3"/>
<dbReference type="VEuPathDB" id="VectorBase:GPPI012803"/>
<reference evidence="1" key="2">
    <citation type="submission" date="2020-05" db="UniProtKB">
        <authorList>
            <consortium name="EnsemblMetazoa"/>
        </authorList>
    </citation>
    <scope>IDENTIFICATION</scope>
    <source>
        <strain evidence="1">IAEA</strain>
    </source>
</reference>
<dbReference type="Proteomes" id="UP000092460">
    <property type="component" value="Unassembled WGS sequence"/>
</dbReference>
<evidence type="ECO:0000313" key="1">
    <source>
        <dbReference type="EnsemblMetazoa" id="GPPI012803-PA"/>
    </source>
</evidence>
<reference evidence="2" key="1">
    <citation type="submission" date="2015-01" db="EMBL/GenBank/DDBJ databases">
        <authorList>
            <person name="Aksoy S."/>
            <person name="Warren W."/>
            <person name="Wilson R.K."/>
        </authorList>
    </citation>
    <scope>NUCLEOTIDE SEQUENCE [LARGE SCALE GENOMIC DNA]</scope>
    <source>
        <strain evidence="2">IAEA</strain>
    </source>
</reference>
<evidence type="ECO:0000313" key="2">
    <source>
        <dbReference type="Proteomes" id="UP000092460"/>
    </source>
</evidence>
<sequence>MINESIKDLIQNCLLPELKENFDSALINKECFKSYHECLLVQLPVIFDWMHGQEKWLFSSKENDHEKQDIQGQLIILLSELSGLSSYEAIYNLDSNSQLLTHAERLLNRFEIRMSPKAEEIIFNYYKDKLHKDKWKRNLGTIHGFTRYLEHRFQGSFGMTQLFLNFSLAVALNVRTCHESHYKYLSTKIFHTMLDQGNANDIRKTNIHSVIYDAALKDIYIMDSLLFVKSLWNCLLKCLNFYSEIDSFTWSQVDDLLEVLIRNVTLAPDSSTSLQLTTFISRLIVYFAINNRELEEKLKTDLTKVNGLKDFRLLFSQNTSYTCYRWAKSILQMFILESHKLKQSPDTSLKLLNELHHCYLVTIFPINLCVIESHLVEFMEKFNIILMEVVRIQKENETVLKAITDLLETFYLHLENCSKSSKLLKYKNAYCELFKHPPFLCYVSVI</sequence>
<protein>
    <submittedName>
        <fullName evidence="1">Uncharacterized protein</fullName>
    </submittedName>
</protein>
<name>A0A1B0AYD3_9MUSC</name>
<organism evidence="1 2">
    <name type="scientific">Glossina palpalis gambiensis</name>
    <dbReference type="NCBI Taxonomy" id="67801"/>
    <lineage>
        <taxon>Eukaryota</taxon>
        <taxon>Metazoa</taxon>
        <taxon>Ecdysozoa</taxon>
        <taxon>Arthropoda</taxon>
        <taxon>Hexapoda</taxon>
        <taxon>Insecta</taxon>
        <taxon>Pterygota</taxon>
        <taxon>Neoptera</taxon>
        <taxon>Endopterygota</taxon>
        <taxon>Diptera</taxon>
        <taxon>Brachycera</taxon>
        <taxon>Muscomorpha</taxon>
        <taxon>Hippoboscoidea</taxon>
        <taxon>Glossinidae</taxon>
        <taxon>Glossina</taxon>
    </lineage>
</organism>
<dbReference type="STRING" id="67801.A0A1B0AYD3"/>
<accession>A0A1B0AYD3</accession>